<proteinExistence type="predicted"/>
<sequence>MGVRHIENKVLVAIFDGIVTVYNKRIKDEDYNGIKIPTLTLQVRWGSSYGFIKSYDPVEMKKLNRFNIDDVFHIKSIITNDFNRMNKNNILIVKNIQEINRVGILKEKYRKK</sequence>
<keyword evidence="2" id="KW-1185">Reference proteome</keyword>
<dbReference type="AlphaFoldDB" id="A0A345DQU6"/>
<organism evidence="1 2">
    <name type="scientific">Spiroplasma phoeniceum P40</name>
    <dbReference type="NCBI Taxonomy" id="1276259"/>
    <lineage>
        <taxon>Bacteria</taxon>
        <taxon>Bacillati</taxon>
        <taxon>Mycoplasmatota</taxon>
        <taxon>Mollicutes</taxon>
        <taxon>Entomoplasmatales</taxon>
        <taxon>Spiroplasmataceae</taxon>
        <taxon>Spiroplasma</taxon>
    </lineage>
</organism>
<protein>
    <submittedName>
        <fullName evidence="1">Uncharacterized protein</fullName>
    </submittedName>
</protein>
<dbReference type="RefSeq" id="WP_114565183.1">
    <property type="nucleotide sequence ID" value="NZ_CP031088.1"/>
</dbReference>
<dbReference type="Proteomes" id="UP000253689">
    <property type="component" value="Chromosome"/>
</dbReference>
<evidence type="ECO:0000313" key="1">
    <source>
        <dbReference type="EMBL" id="AXF96587.1"/>
    </source>
</evidence>
<dbReference type="KEGG" id="sphh:SDAV_001630"/>
<gene>
    <name evidence="1" type="ORF">SDAV_001630</name>
</gene>
<accession>A0A345DQU6</accession>
<evidence type="ECO:0000313" key="2">
    <source>
        <dbReference type="Proteomes" id="UP000253689"/>
    </source>
</evidence>
<name>A0A345DQU6_9MOLU</name>
<reference evidence="2" key="1">
    <citation type="submission" date="2018-07" db="EMBL/GenBank/DDBJ databases">
        <title>Complete Genome Sequence of Spiroplasma phoeniceum.</title>
        <authorList>
            <person name="Davis R.E."/>
            <person name="Shao J.Y."/>
            <person name="Zhao Y."/>
            <person name="Silver A."/>
            <person name="Stump z."/>
            <person name="Gasparich G."/>
        </authorList>
    </citation>
    <scope>NUCLEOTIDE SEQUENCE [LARGE SCALE GENOMIC DNA]</scope>
    <source>
        <strain evidence="2">P40</strain>
    </source>
</reference>
<dbReference type="EMBL" id="CP031088">
    <property type="protein sequence ID" value="AXF96587.1"/>
    <property type="molecule type" value="Genomic_DNA"/>
</dbReference>